<sequence length="309" mass="33702">MSLPSCVVGIDISKSFLDCFLHPAGTVRRFGNDSQGHQALIGFVAKHQAFGVLEATGPYDRALCRRLHQAGSAFHRANPRKARQFARAAGFLAKTDRVDARMLALYGATMSLAPEAAPDAARQVLRTLVERRDQLVAMRKSERIRLAQPHCEDIEESLRQMMDVLDRQIAALDARINTLVTHVETLVADQAILRSAPGIGLQTASVLLAYMPELGSRDRRAIAALAGLAPIACDSGAMRGKRSIWGGRKRVRDALYMAALAACRSGPFKGISQAMRYAGKPPKLVLIAIARRLLVALNAAMRDRKPFQA</sequence>
<dbReference type="PANTHER" id="PTHR33055:SF13">
    <property type="entry name" value="TRANSPOSASE"/>
    <property type="match status" value="1"/>
</dbReference>
<dbReference type="NCBIfam" id="NF033542">
    <property type="entry name" value="transpos_IS110"/>
    <property type="match status" value="1"/>
</dbReference>
<accession>A0A6A1TQ00</accession>
<evidence type="ECO:0000313" key="3">
    <source>
        <dbReference type="EMBL" id="KAB1086105.1"/>
    </source>
</evidence>
<organism evidence="3 4">
    <name type="scientific">Neorhizobium galegae</name>
    <name type="common">Rhizobium galegae</name>
    <dbReference type="NCBI Taxonomy" id="399"/>
    <lineage>
        <taxon>Bacteria</taxon>
        <taxon>Pseudomonadati</taxon>
        <taxon>Pseudomonadota</taxon>
        <taxon>Alphaproteobacteria</taxon>
        <taxon>Hyphomicrobiales</taxon>
        <taxon>Rhizobiaceae</taxon>
        <taxon>Rhizobium/Agrobacterium group</taxon>
        <taxon>Neorhizobium</taxon>
    </lineage>
</organism>
<evidence type="ECO:0000259" key="2">
    <source>
        <dbReference type="Pfam" id="PF02371"/>
    </source>
</evidence>
<dbReference type="GO" id="GO:0004803">
    <property type="term" value="F:transposase activity"/>
    <property type="evidence" value="ECO:0007669"/>
    <property type="project" value="InterPro"/>
</dbReference>
<evidence type="ECO:0000313" key="4">
    <source>
        <dbReference type="Proteomes" id="UP000386575"/>
    </source>
</evidence>
<dbReference type="PANTHER" id="PTHR33055">
    <property type="entry name" value="TRANSPOSASE FOR INSERTION SEQUENCE ELEMENT IS1111A"/>
    <property type="match status" value="1"/>
</dbReference>
<dbReference type="GO" id="GO:0006313">
    <property type="term" value="P:DNA transposition"/>
    <property type="evidence" value="ECO:0007669"/>
    <property type="project" value="InterPro"/>
</dbReference>
<dbReference type="EMBL" id="VZUL01000002">
    <property type="protein sequence ID" value="KAB1086105.1"/>
    <property type="molecule type" value="Genomic_DNA"/>
</dbReference>
<name>A0A6A1TQ00_NEOGA</name>
<dbReference type="GO" id="GO:0003677">
    <property type="term" value="F:DNA binding"/>
    <property type="evidence" value="ECO:0007669"/>
    <property type="project" value="InterPro"/>
</dbReference>
<dbReference type="InterPro" id="IPR003346">
    <property type="entry name" value="Transposase_20"/>
</dbReference>
<comment type="caution">
    <text evidence="3">The sequence shown here is derived from an EMBL/GenBank/DDBJ whole genome shotgun (WGS) entry which is preliminary data.</text>
</comment>
<feature type="domain" description="Transposase IS110-like N-terminal" evidence="1">
    <location>
        <begin position="8"/>
        <end position="147"/>
    </location>
</feature>
<gene>
    <name evidence="3" type="ORF">F4V91_06460</name>
</gene>
<feature type="domain" description="Transposase IS116/IS110/IS902 C-terminal" evidence="2">
    <location>
        <begin position="191"/>
        <end position="265"/>
    </location>
</feature>
<dbReference type="RefSeq" id="WP_151041650.1">
    <property type="nucleotide sequence ID" value="NZ_VZUL01000002.1"/>
</dbReference>
<dbReference type="Pfam" id="PF01548">
    <property type="entry name" value="DEDD_Tnp_IS110"/>
    <property type="match status" value="1"/>
</dbReference>
<dbReference type="AlphaFoldDB" id="A0A6A1TQ00"/>
<protein>
    <submittedName>
        <fullName evidence="3">IS110 family transposase</fullName>
    </submittedName>
</protein>
<dbReference type="Proteomes" id="UP000386575">
    <property type="component" value="Unassembled WGS sequence"/>
</dbReference>
<proteinExistence type="predicted"/>
<dbReference type="InterPro" id="IPR047650">
    <property type="entry name" value="Transpos_IS110"/>
</dbReference>
<evidence type="ECO:0000259" key="1">
    <source>
        <dbReference type="Pfam" id="PF01548"/>
    </source>
</evidence>
<dbReference type="Pfam" id="PF02371">
    <property type="entry name" value="Transposase_20"/>
    <property type="match status" value="1"/>
</dbReference>
<reference evidence="3 4" key="1">
    <citation type="submission" date="2019-09" db="EMBL/GenBank/DDBJ databases">
        <title>Genome sequencing of Ng87 strain.</title>
        <authorList>
            <person name="Karasev E.S."/>
            <person name="Andronov E."/>
        </authorList>
    </citation>
    <scope>NUCLEOTIDE SEQUENCE [LARGE SCALE GENOMIC DNA]</scope>
    <source>
        <strain evidence="3 4">Ng87</strain>
    </source>
</reference>
<dbReference type="InterPro" id="IPR002525">
    <property type="entry name" value="Transp_IS110-like_N"/>
</dbReference>